<evidence type="ECO:0000313" key="3">
    <source>
        <dbReference type="Proteomes" id="UP001165082"/>
    </source>
</evidence>
<organism evidence="2 3">
    <name type="scientific">Triparma retinervis</name>
    <dbReference type="NCBI Taxonomy" id="2557542"/>
    <lineage>
        <taxon>Eukaryota</taxon>
        <taxon>Sar</taxon>
        <taxon>Stramenopiles</taxon>
        <taxon>Ochrophyta</taxon>
        <taxon>Bolidophyceae</taxon>
        <taxon>Parmales</taxon>
        <taxon>Triparmaceae</taxon>
        <taxon>Triparma</taxon>
    </lineage>
</organism>
<feature type="non-terminal residue" evidence="2">
    <location>
        <position position="1"/>
    </location>
</feature>
<gene>
    <name evidence="2" type="ORF">TrRE_jg4543</name>
</gene>
<sequence>DPSLDTSPVEVEVEVEVTSPSSSNTLKTLEEIETELSDIEEEIRLLDEEEKEAKEKAEEVEFVDTSVKDIFGPSPPSDLDDVNIDVIMDNQELPPSLSSDAPNAEGSQSASTLAREVDVAGEMALRALDVSFLLLEKGLSAAPEVQAKVETAGRRADEALKDGTGEKGWKLLTRVNRGSTKE</sequence>
<feature type="compositionally biased region" description="Polar residues" evidence="1">
    <location>
        <begin position="96"/>
        <end position="112"/>
    </location>
</feature>
<evidence type="ECO:0000256" key="1">
    <source>
        <dbReference type="SAM" id="MobiDB-lite"/>
    </source>
</evidence>
<reference evidence="2" key="1">
    <citation type="submission" date="2022-07" db="EMBL/GenBank/DDBJ databases">
        <title>Genome analysis of Parmales, a sister group of diatoms, reveals the evolutionary specialization of diatoms from phago-mixotrophs to photoautotrophs.</title>
        <authorList>
            <person name="Ban H."/>
            <person name="Sato S."/>
            <person name="Yoshikawa S."/>
            <person name="Kazumasa Y."/>
            <person name="Nakamura Y."/>
            <person name="Ichinomiya M."/>
            <person name="Saitoh K."/>
            <person name="Sato N."/>
            <person name="Blanc-Mathieu R."/>
            <person name="Endo H."/>
            <person name="Kuwata A."/>
            <person name="Ogata H."/>
        </authorList>
    </citation>
    <scope>NUCLEOTIDE SEQUENCE</scope>
</reference>
<name>A0A9W7CAU8_9STRA</name>
<feature type="region of interest" description="Disordered" evidence="1">
    <location>
        <begin position="1"/>
        <end position="23"/>
    </location>
</feature>
<accession>A0A9W7CAU8</accession>
<dbReference type="EMBL" id="BRXZ01000095">
    <property type="protein sequence ID" value="GMI04947.1"/>
    <property type="molecule type" value="Genomic_DNA"/>
</dbReference>
<comment type="caution">
    <text evidence="2">The sequence shown here is derived from an EMBL/GenBank/DDBJ whole genome shotgun (WGS) entry which is preliminary data.</text>
</comment>
<proteinExistence type="predicted"/>
<dbReference type="Proteomes" id="UP001165082">
    <property type="component" value="Unassembled WGS sequence"/>
</dbReference>
<dbReference type="AlphaFoldDB" id="A0A9W7CAU8"/>
<keyword evidence="3" id="KW-1185">Reference proteome</keyword>
<evidence type="ECO:0000313" key="2">
    <source>
        <dbReference type="EMBL" id="GMI04947.1"/>
    </source>
</evidence>
<protein>
    <submittedName>
        <fullName evidence="2">Uncharacterized protein</fullName>
    </submittedName>
</protein>
<feature type="region of interest" description="Disordered" evidence="1">
    <location>
        <begin position="92"/>
        <end position="112"/>
    </location>
</feature>
<dbReference type="OrthoDB" id="10581341at2759"/>